<reference evidence="1 2" key="1">
    <citation type="submission" date="2016-03" db="EMBL/GenBank/DDBJ databases">
        <authorList>
            <person name="Ploux O."/>
        </authorList>
    </citation>
    <scope>NUCLEOTIDE SEQUENCE [LARGE SCALE GENOMIC DNA]</scope>
    <source>
        <strain evidence="1 2">R0</strain>
    </source>
</reference>
<accession>A0A150WMR1</accession>
<dbReference type="AlphaFoldDB" id="A0A150WMR1"/>
<organism evidence="1 2">
    <name type="scientific">Bdellovibrio bacteriovorus</name>
    <dbReference type="NCBI Taxonomy" id="959"/>
    <lineage>
        <taxon>Bacteria</taxon>
        <taxon>Pseudomonadati</taxon>
        <taxon>Bdellovibrionota</taxon>
        <taxon>Bdellovibrionia</taxon>
        <taxon>Bdellovibrionales</taxon>
        <taxon>Pseudobdellovibrionaceae</taxon>
        <taxon>Bdellovibrio</taxon>
    </lineage>
</organism>
<keyword evidence="2" id="KW-1185">Reference proteome</keyword>
<dbReference type="Proteomes" id="UP000075320">
    <property type="component" value="Unassembled WGS sequence"/>
</dbReference>
<proteinExistence type="predicted"/>
<gene>
    <name evidence="1" type="ORF">AZI86_11795</name>
</gene>
<evidence type="ECO:0000313" key="2">
    <source>
        <dbReference type="Proteomes" id="UP000075320"/>
    </source>
</evidence>
<name>A0A150WMR1_BDEBC</name>
<evidence type="ECO:0000313" key="1">
    <source>
        <dbReference type="EMBL" id="KYG65003.1"/>
    </source>
</evidence>
<comment type="caution">
    <text evidence="1">The sequence shown here is derived from an EMBL/GenBank/DDBJ whole genome shotgun (WGS) entry which is preliminary data.</text>
</comment>
<sequence length="306" mass="35770">MPARTSADLKKFLNDLNTATKVPTTSDLAPLVLPEYPFDHQLLSASSVYERSRRLYNSLGGIFQPRLCSTMRSLSHQDLFKDQIDFTPSATEFYWFRDHAAKIYDPDAHMKSMQLFNEISLYHEQNHRIVWRVLPPAPQEERDLQRYLNFAESLVVTMDLALGDALGKDLSNTFERLRLIYRPGGEDVWAKKSSEVYRQYLLAVLCATYMLLERVFAKDILKALNYIFPDQKVMNKDATQRALGLSELFTENTNPQWQKLNWKSAQEKLEEMHIESEEEALYLPEDPLDLEEEFIFAHRLFDLFEI</sequence>
<protein>
    <submittedName>
        <fullName evidence="1">Uncharacterized protein</fullName>
    </submittedName>
</protein>
<dbReference type="EMBL" id="LUKE01000002">
    <property type="protein sequence ID" value="KYG65003.1"/>
    <property type="molecule type" value="Genomic_DNA"/>
</dbReference>